<feature type="region of interest" description="Disordered" evidence="1">
    <location>
        <begin position="193"/>
        <end position="219"/>
    </location>
</feature>
<evidence type="ECO:0000313" key="3">
    <source>
        <dbReference type="RefSeq" id="XP_052124218.1"/>
    </source>
</evidence>
<accession>A0A9C6X053</accession>
<name>A0A9C6X053_FRAOC</name>
<feature type="compositionally biased region" description="Basic residues" evidence="1">
    <location>
        <begin position="10"/>
        <end position="25"/>
    </location>
</feature>
<dbReference type="RefSeq" id="XP_052124218.1">
    <property type="nucleotide sequence ID" value="XM_052268258.1"/>
</dbReference>
<gene>
    <name evidence="3" type="primary">LOC113210805</name>
</gene>
<sequence>MNLSGDPDRHVHRRQRSGVRGHLHGSRAAQYRQPVPGLARHRRPVRRRARHVVRRLQRPARVLDVRAAALRHVDRLRRHVLHGLHPQPVRHQPGPLYPHQGPAQVRAVGDEAHRHGLHRLRVDHGGAHLVPAHQPGRAPARRAAARGGRQAHLRRRVCADLRCRVVMHQFLRALRGDAGHLLPPVLLRAEARQEHPRGDAAAGGAGGQQQGGRAGAATAPARALVALPRLGPQGRHHGGRHHGRVPRLLGALLRHQHRGRLLQGLHTLVGLQGSHVARLLQLRLQPRYLLHLQQGVPVRVPPHPDGPVRRLRERVDARRRLPGPQAAHAFQDGVVRVHPVQQQALVRRGHAAPGLGGRPVRQQAQRLVYAPPRLHAQVVAGLHPADAGQLVGEARRRGGLGHLMRSVSGGGVRGRRLLRPASSCGLGLTDVLVHHCAAPPRAAASPSVSSPPRSGTLLILSGWRLSQP</sequence>
<keyword evidence="2" id="KW-1185">Reference proteome</keyword>
<feature type="compositionally biased region" description="Gly residues" evidence="1">
    <location>
        <begin position="201"/>
        <end position="214"/>
    </location>
</feature>
<evidence type="ECO:0000256" key="1">
    <source>
        <dbReference type="SAM" id="MobiDB-lite"/>
    </source>
</evidence>
<evidence type="ECO:0000313" key="2">
    <source>
        <dbReference type="Proteomes" id="UP000504606"/>
    </source>
</evidence>
<feature type="region of interest" description="Disordered" evidence="1">
    <location>
        <begin position="1"/>
        <end position="31"/>
    </location>
</feature>
<reference evidence="3" key="1">
    <citation type="submission" date="2025-08" db="UniProtKB">
        <authorList>
            <consortium name="RefSeq"/>
        </authorList>
    </citation>
    <scope>IDENTIFICATION</scope>
    <source>
        <tissue evidence="3">Whole organism</tissue>
    </source>
</reference>
<dbReference type="GeneID" id="113210805"/>
<dbReference type="AlphaFoldDB" id="A0A9C6X053"/>
<organism evidence="2 3">
    <name type="scientific">Frankliniella occidentalis</name>
    <name type="common">Western flower thrips</name>
    <name type="synonym">Euthrips occidentalis</name>
    <dbReference type="NCBI Taxonomy" id="133901"/>
    <lineage>
        <taxon>Eukaryota</taxon>
        <taxon>Metazoa</taxon>
        <taxon>Ecdysozoa</taxon>
        <taxon>Arthropoda</taxon>
        <taxon>Hexapoda</taxon>
        <taxon>Insecta</taxon>
        <taxon>Pterygota</taxon>
        <taxon>Neoptera</taxon>
        <taxon>Paraneoptera</taxon>
        <taxon>Thysanoptera</taxon>
        <taxon>Terebrantia</taxon>
        <taxon>Thripoidea</taxon>
        <taxon>Thripidae</taxon>
        <taxon>Frankliniella</taxon>
    </lineage>
</organism>
<protein>
    <submittedName>
        <fullName evidence="3">Uncharacterized protein LOC113210805 isoform X1</fullName>
    </submittedName>
</protein>
<proteinExistence type="predicted"/>
<dbReference type="Proteomes" id="UP000504606">
    <property type="component" value="Unplaced"/>
</dbReference>
<dbReference type="KEGG" id="foc:113210805"/>